<evidence type="ECO:0000313" key="2">
    <source>
        <dbReference type="Proteomes" id="UP000030764"/>
    </source>
</evidence>
<proteinExistence type="predicted"/>
<organism evidence="1 2">
    <name type="scientific">Trichuris suis</name>
    <name type="common">pig whipworm</name>
    <dbReference type="NCBI Taxonomy" id="68888"/>
    <lineage>
        <taxon>Eukaryota</taxon>
        <taxon>Metazoa</taxon>
        <taxon>Ecdysozoa</taxon>
        <taxon>Nematoda</taxon>
        <taxon>Enoplea</taxon>
        <taxon>Dorylaimia</taxon>
        <taxon>Trichinellida</taxon>
        <taxon>Trichuridae</taxon>
        <taxon>Trichuris</taxon>
    </lineage>
</organism>
<sequence>MLYTIVNVTPRNAQEAELAITLTPVNGYTTITVTYEFISLFNKHTVFIVICLTVGWLARGPSRFFVSANAFKFSCSFQLPPF</sequence>
<reference evidence="1 2" key="1">
    <citation type="journal article" date="2014" name="Nat. Genet.">
        <title>Genome and transcriptome of the porcine whipworm Trichuris suis.</title>
        <authorList>
            <person name="Jex A.R."/>
            <person name="Nejsum P."/>
            <person name="Schwarz E.M."/>
            <person name="Hu L."/>
            <person name="Young N.D."/>
            <person name="Hall R.S."/>
            <person name="Korhonen P.K."/>
            <person name="Liao S."/>
            <person name="Thamsborg S."/>
            <person name="Xia J."/>
            <person name="Xu P."/>
            <person name="Wang S."/>
            <person name="Scheerlinck J.P."/>
            <person name="Hofmann A."/>
            <person name="Sternberg P.W."/>
            <person name="Wang J."/>
            <person name="Gasser R.B."/>
        </authorList>
    </citation>
    <scope>NUCLEOTIDE SEQUENCE [LARGE SCALE GENOMIC DNA]</scope>
    <source>
        <strain evidence="1">DCEP-RM93M</strain>
    </source>
</reference>
<dbReference type="AlphaFoldDB" id="A0A085MF21"/>
<evidence type="ECO:0000313" key="1">
    <source>
        <dbReference type="EMBL" id="KFD55817.1"/>
    </source>
</evidence>
<dbReference type="EMBL" id="KL363197">
    <property type="protein sequence ID" value="KFD55817.1"/>
    <property type="molecule type" value="Genomic_DNA"/>
</dbReference>
<name>A0A085MF21_9BILA</name>
<keyword evidence="2" id="KW-1185">Reference proteome</keyword>
<gene>
    <name evidence="1" type="ORF">M513_03256</name>
</gene>
<protein>
    <submittedName>
        <fullName evidence="1">Uncharacterized protein</fullName>
    </submittedName>
</protein>
<dbReference type="Proteomes" id="UP000030764">
    <property type="component" value="Unassembled WGS sequence"/>
</dbReference>
<accession>A0A085MF21</accession>